<evidence type="ECO:0008006" key="4">
    <source>
        <dbReference type="Google" id="ProtNLM"/>
    </source>
</evidence>
<keyword evidence="1" id="KW-1133">Transmembrane helix</keyword>
<protein>
    <recommendedName>
        <fullName evidence="4">RNA-directed DNA polymerase from mobile element jockey-like</fullName>
    </recommendedName>
</protein>
<sequence>MKKLPIKKKKVFIAQKKNSYSKGNYHSRYRVLEMQRLMQIVGPRRIGLTERKLYSQIKADSLDKIVRTIRLRWVGHVRRMLDTRLPKIVLFGDILTGKHYILQLAIIIIDDFELTYYKT</sequence>
<keyword evidence="3" id="KW-1185">Reference proteome</keyword>
<keyword evidence="1" id="KW-0812">Transmembrane</keyword>
<dbReference type="AlphaFoldDB" id="A0A3M7PVJ0"/>
<dbReference type="EMBL" id="REGN01008700">
    <property type="protein sequence ID" value="RNA02949.1"/>
    <property type="molecule type" value="Genomic_DNA"/>
</dbReference>
<dbReference type="OrthoDB" id="425014at2759"/>
<evidence type="ECO:0000256" key="1">
    <source>
        <dbReference type="SAM" id="Phobius"/>
    </source>
</evidence>
<evidence type="ECO:0000313" key="2">
    <source>
        <dbReference type="EMBL" id="RNA02949.1"/>
    </source>
</evidence>
<reference evidence="2 3" key="1">
    <citation type="journal article" date="2018" name="Sci. Rep.">
        <title>Genomic signatures of local adaptation to the degree of environmental predictability in rotifers.</title>
        <authorList>
            <person name="Franch-Gras L."/>
            <person name="Hahn C."/>
            <person name="Garcia-Roger E.M."/>
            <person name="Carmona M.J."/>
            <person name="Serra M."/>
            <person name="Gomez A."/>
        </authorList>
    </citation>
    <scope>NUCLEOTIDE SEQUENCE [LARGE SCALE GENOMIC DNA]</scope>
    <source>
        <strain evidence="2">HYR1</strain>
    </source>
</reference>
<name>A0A3M7PVJ0_BRAPC</name>
<proteinExistence type="predicted"/>
<accession>A0A3M7PVJ0</accession>
<dbReference type="Proteomes" id="UP000276133">
    <property type="component" value="Unassembled WGS sequence"/>
</dbReference>
<keyword evidence="1" id="KW-0472">Membrane</keyword>
<gene>
    <name evidence="2" type="ORF">BpHYR1_051321</name>
</gene>
<feature type="transmembrane region" description="Helical" evidence="1">
    <location>
        <begin position="88"/>
        <end position="109"/>
    </location>
</feature>
<evidence type="ECO:0000313" key="3">
    <source>
        <dbReference type="Proteomes" id="UP000276133"/>
    </source>
</evidence>
<organism evidence="2 3">
    <name type="scientific">Brachionus plicatilis</name>
    <name type="common">Marine rotifer</name>
    <name type="synonym">Brachionus muelleri</name>
    <dbReference type="NCBI Taxonomy" id="10195"/>
    <lineage>
        <taxon>Eukaryota</taxon>
        <taxon>Metazoa</taxon>
        <taxon>Spiralia</taxon>
        <taxon>Gnathifera</taxon>
        <taxon>Rotifera</taxon>
        <taxon>Eurotatoria</taxon>
        <taxon>Monogononta</taxon>
        <taxon>Pseudotrocha</taxon>
        <taxon>Ploima</taxon>
        <taxon>Brachionidae</taxon>
        <taxon>Brachionus</taxon>
    </lineage>
</organism>
<comment type="caution">
    <text evidence="2">The sequence shown here is derived from an EMBL/GenBank/DDBJ whole genome shotgun (WGS) entry which is preliminary data.</text>
</comment>